<dbReference type="PANTHER" id="PTHR31302">
    <property type="entry name" value="TRANSMEMBRANE PROTEIN WITH METALLOPHOSPHOESTERASE DOMAIN-RELATED"/>
    <property type="match status" value="1"/>
</dbReference>
<name>A0A0D2I0N8_9BACT</name>
<accession>A0A0D2I0N8</accession>
<dbReference type="GO" id="GO:0046872">
    <property type="term" value="F:metal ion binding"/>
    <property type="evidence" value="ECO:0007669"/>
    <property type="project" value="UniProtKB-KW"/>
</dbReference>
<evidence type="ECO:0000256" key="2">
    <source>
        <dbReference type="ARBA" id="ARBA00022801"/>
    </source>
</evidence>
<dbReference type="InParanoid" id="A0A0D2I0N8"/>
<dbReference type="STRING" id="1429043.X474_00180"/>
<dbReference type="SUPFAM" id="SSF56300">
    <property type="entry name" value="Metallo-dependent phosphatases"/>
    <property type="match status" value="1"/>
</dbReference>
<dbReference type="EMBL" id="AZAC01000001">
    <property type="protein sequence ID" value="KIX16018.1"/>
    <property type="molecule type" value="Genomic_DNA"/>
</dbReference>
<evidence type="ECO:0000256" key="1">
    <source>
        <dbReference type="ARBA" id="ARBA00022723"/>
    </source>
</evidence>
<proteinExistence type="predicted"/>
<keyword evidence="2" id="KW-0378">Hydrolase</keyword>
<dbReference type="Gene3D" id="3.60.21.10">
    <property type="match status" value="1"/>
</dbReference>
<keyword evidence="5" id="KW-1185">Reference proteome</keyword>
<evidence type="ECO:0000313" key="5">
    <source>
        <dbReference type="Proteomes" id="UP000032233"/>
    </source>
</evidence>
<dbReference type="OrthoDB" id="9780884at2"/>
<dbReference type="PANTHER" id="PTHR31302:SF31">
    <property type="entry name" value="PHOSPHODIESTERASE YAEI"/>
    <property type="match status" value="1"/>
</dbReference>
<protein>
    <recommendedName>
        <fullName evidence="3">Calcineurin-like phosphoesterase domain-containing protein</fullName>
    </recommendedName>
</protein>
<organism evidence="4 5">
    <name type="scientific">Dethiosulfatarculus sandiegensis</name>
    <dbReference type="NCBI Taxonomy" id="1429043"/>
    <lineage>
        <taxon>Bacteria</taxon>
        <taxon>Pseudomonadati</taxon>
        <taxon>Thermodesulfobacteriota</taxon>
        <taxon>Desulfarculia</taxon>
        <taxon>Desulfarculales</taxon>
        <taxon>Desulfarculaceae</taxon>
        <taxon>Dethiosulfatarculus</taxon>
    </lineage>
</organism>
<dbReference type="InterPro" id="IPR051158">
    <property type="entry name" value="Metallophosphoesterase_sf"/>
</dbReference>
<dbReference type="GO" id="GO:0016020">
    <property type="term" value="C:membrane"/>
    <property type="evidence" value="ECO:0007669"/>
    <property type="project" value="GOC"/>
</dbReference>
<keyword evidence="1" id="KW-0479">Metal-binding</keyword>
<reference evidence="4 5" key="1">
    <citation type="submission" date="2013-11" db="EMBL/GenBank/DDBJ databases">
        <title>Metagenomic analysis of a methanogenic consortium involved in long chain n-alkane degradation.</title>
        <authorList>
            <person name="Davidova I.A."/>
            <person name="Callaghan A.V."/>
            <person name="Wawrik B."/>
            <person name="Pruitt S."/>
            <person name="Marks C."/>
            <person name="Duncan K.E."/>
            <person name="Suflita J.M."/>
        </authorList>
    </citation>
    <scope>NUCLEOTIDE SEQUENCE [LARGE SCALE GENOMIC DNA]</scope>
    <source>
        <strain evidence="4 5">SPR</strain>
    </source>
</reference>
<dbReference type="FunCoup" id="A0A0D2I0N8">
    <property type="interactions" value="157"/>
</dbReference>
<dbReference type="Proteomes" id="UP000032233">
    <property type="component" value="Unassembled WGS sequence"/>
</dbReference>
<gene>
    <name evidence="4" type="ORF">X474_00180</name>
</gene>
<evidence type="ECO:0000259" key="3">
    <source>
        <dbReference type="Pfam" id="PF00149"/>
    </source>
</evidence>
<dbReference type="GO" id="GO:0009245">
    <property type="term" value="P:lipid A biosynthetic process"/>
    <property type="evidence" value="ECO:0007669"/>
    <property type="project" value="TreeGrafter"/>
</dbReference>
<dbReference type="AlphaFoldDB" id="A0A0D2I0N8"/>
<sequence>MIRLLEPGPGSKDLAKKREALELSHWESFHDRGRWHLEHSKALGGFLNLGLKILGLKKRGIRNALDLRVNELDLAFTGLPDSFDGFRMVFVSDLHLDALAGLTERLSAVLSGIKADICLLGGDFRALVSGPTHGVYLHMNRLLSSLDFPLGVVGIMGNHDFYEEALELRRMGMTFLINQALELEKNGQKIYIVGLDDTHYYDCADLRGALEKVPFDAFKLLMVHSPELLHEAGAAKIDLYLCGHTHAGQLRLPWLGALILNAKCPRKYTWGLWQKAAMWGYTSSGAGVTLVPIRFNCPPEVLVLTLRKASKKAG</sequence>
<dbReference type="InterPro" id="IPR004843">
    <property type="entry name" value="Calcineurin-like_PHP"/>
</dbReference>
<dbReference type="InterPro" id="IPR029052">
    <property type="entry name" value="Metallo-depent_PP-like"/>
</dbReference>
<comment type="caution">
    <text evidence="4">The sequence shown here is derived from an EMBL/GenBank/DDBJ whole genome shotgun (WGS) entry which is preliminary data.</text>
</comment>
<feature type="domain" description="Calcineurin-like phosphoesterase" evidence="3">
    <location>
        <begin position="87"/>
        <end position="247"/>
    </location>
</feature>
<evidence type="ECO:0000313" key="4">
    <source>
        <dbReference type="EMBL" id="KIX16018.1"/>
    </source>
</evidence>
<dbReference type="Pfam" id="PF00149">
    <property type="entry name" value="Metallophos"/>
    <property type="match status" value="1"/>
</dbReference>
<dbReference type="GO" id="GO:0008758">
    <property type="term" value="F:UDP-2,3-diacylglucosamine hydrolase activity"/>
    <property type="evidence" value="ECO:0007669"/>
    <property type="project" value="TreeGrafter"/>
</dbReference>
<dbReference type="RefSeq" id="WP_052514658.1">
    <property type="nucleotide sequence ID" value="NZ_AZAC01000001.1"/>
</dbReference>